<dbReference type="GO" id="GO:0005886">
    <property type="term" value="C:plasma membrane"/>
    <property type="evidence" value="ECO:0007669"/>
    <property type="project" value="TreeGrafter"/>
</dbReference>
<keyword evidence="5 6" id="KW-0472">Membrane</keyword>
<gene>
    <name evidence="7" type="ORF">A10D4_10446</name>
</gene>
<feature type="transmembrane region" description="Helical" evidence="6">
    <location>
        <begin position="382"/>
        <end position="402"/>
    </location>
</feature>
<sequence length="437" mass="48512">MTRLLGFPIADHRRVFIIALPMIISNIAAPLLGLVDTAIIGHLPDAIYLSAVAVGATVIGFIYFLAVFMRMSMTALVAQNFGADDMAAQRHNSINGLFLAALLGVLLILLTPAVLELSWWLMVPAPALQNLASDYISIRLWGAPAALMNLVILGVLLGRQQSRQAMWLVIATNAVNVIVDVWLIVILDWRVQGAAVASAAAEWSSCLLGLFWLRKSLALGWHHLRLNLKQLLVLLRLNGDIFVRSLTLQLCMASMTAYATRYGAIYVAVNAVLMQFLLLISLGLDGIAYAVEALVGQAKGQGRSDRVRHWCRLTLLWSCLFAVAYSLIFIAFGEHIIRLLTDIDSVIDTAGHYLPWLMVLPLIGHWSYYFDGVFIGLAQSRGMRNTMLFAALLGFLPLWWWGQRFENHGLWLALTGFLMMRGVAQAIWLKRHPQTLL</sequence>
<feature type="transmembrane region" description="Helical" evidence="6">
    <location>
        <begin position="312"/>
        <end position="333"/>
    </location>
</feature>
<dbReference type="PANTHER" id="PTHR42893">
    <property type="entry name" value="PROTEIN DETOXIFICATION 44, CHLOROPLASTIC-RELATED"/>
    <property type="match status" value="1"/>
</dbReference>
<name>K2KV39_9GAMM</name>
<proteinExistence type="inferred from homology"/>
<reference evidence="7 8" key="1">
    <citation type="journal article" date="2012" name="J. Bacteriol.">
        <title>Genome Sequence of Idiomarina xiamenensis Type Strain 10-D-4.</title>
        <authorList>
            <person name="Lai Q."/>
            <person name="Wang L."/>
            <person name="Wang W."/>
            <person name="Shao Z."/>
        </authorList>
    </citation>
    <scope>NUCLEOTIDE SEQUENCE [LARGE SCALE GENOMIC DNA]</scope>
    <source>
        <strain evidence="7 8">10-D-4</strain>
    </source>
</reference>
<dbReference type="NCBIfam" id="TIGR00797">
    <property type="entry name" value="matE"/>
    <property type="match status" value="1"/>
</dbReference>
<keyword evidence="3 6" id="KW-0812">Transmembrane</keyword>
<feature type="transmembrane region" description="Helical" evidence="6">
    <location>
        <begin position="193"/>
        <end position="213"/>
    </location>
</feature>
<keyword evidence="4 6" id="KW-1133">Transmembrane helix</keyword>
<evidence type="ECO:0000313" key="8">
    <source>
        <dbReference type="Proteomes" id="UP000014115"/>
    </source>
</evidence>
<organism evidence="7 8">
    <name type="scientific">Idiomarina xiamenensis 10-D-4</name>
    <dbReference type="NCBI Taxonomy" id="740709"/>
    <lineage>
        <taxon>Bacteria</taxon>
        <taxon>Pseudomonadati</taxon>
        <taxon>Pseudomonadota</taxon>
        <taxon>Gammaproteobacteria</taxon>
        <taxon>Alteromonadales</taxon>
        <taxon>Idiomarinaceae</taxon>
        <taxon>Idiomarina</taxon>
    </lineage>
</organism>
<accession>K2KV39</accession>
<comment type="similarity">
    <text evidence="2">Belongs to the multi antimicrobial extrusion (MATE) (TC 2.A.66.1) family.</text>
</comment>
<dbReference type="InterPro" id="IPR044644">
    <property type="entry name" value="DinF-like"/>
</dbReference>
<dbReference type="RefSeq" id="WP_008489412.1">
    <property type="nucleotide sequence ID" value="NZ_AMRG01000013.1"/>
</dbReference>
<dbReference type="GO" id="GO:0015297">
    <property type="term" value="F:antiporter activity"/>
    <property type="evidence" value="ECO:0007669"/>
    <property type="project" value="InterPro"/>
</dbReference>
<evidence type="ECO:0000256" key="1">
    <source>
        <dbReference type="ARBA" id="ARBA00004141"/>
    </source>
</evidence>
<evidence type="ECO:0000256" key="6">
    <source>
        <dbReference type="SAM" id="Phobius"/>
    </source>
</evidence>
<evidence type="ECO:0000256" key="4">
    <source>
        <dbReference type="ARBA" id="ARBA00022989"/>
    </source>
</evidence>
<feature type="transmembrane region" description="Helical" evidence="6">
    <location>
        <begin position="15"/>
        <end position="35"/>
    </location>
</feature>
<comment type="subcellular location">
    <subcellularLocation>
        <location evidence="1">Membrane</location>
        <topology evidence="1">Multi-pass membrane protein</topology>
    </subcellularLocation>
</comment>
<dbReference type="STRING" id="740709.A10D4_10446"/>
<dbReference type="CDD" id="cd13136">
    <property type="entry name" value="MATE_DinF_like"/>
    <property type="match status" value="1"/>
</dbReference>
<dbReference type="InterPro" id="IPR002528">
    <property type="entry name" value="MATE_fam"/>
</dbReference>
<evidence type="ECO:0000256" key="2">
    <source>
        <dbReference type="ARBA" id="ARBA00010199"/>
    </source>
</evidence>
<dbReference type="PANTHER" id="PTHR42893:SF46">
    <property type="entry name" value="PROTEIN DETOXIFICATION 44, CHLOROPLASTIC"/>
    <property type="match status" value="1"/>
</dbReference>
<feature type="transmembrane region" description="Helical" evidence="6">
    <location>
        <begin position="47"/>
        <end position="68"/>
    </location>
</feature>
<dbReference type="EMBL" id="AMRG01000013">
    <property type="protein sequence ID" value="EKE81490.1"/>
    <property type="molecule type" value="Genomic_DNA"/>
</dbReference>
<protein>
    <submittedName>
        <fullName evidence="7">Na+-driven multidrug efflux pump</fullName>
    </submittedName>
</protein>
<dbReference type="PATRIC" id="fig|740709.3.peg.2112"/>
<evidence type="ECO:0000313" key="7">
    <source>
        <dbReference type="EMBL" id="EKE81490.1"/>
    </source>
</evidence>
<dbReference type="OrthoDB" id="9789527at2"/>
<keyword evidence="8" id="KW-1185">Reference proteome</keyword>
<feature type="transmembrane region" description="Helical" evidence="6">
    <location>
        <begin position="408"/>
        <end position="429"/>
    </location>
</feature>
<dbReference type="GO" id="GO:0042910">
    <property type="term" value="F:xenobiotic transmembrane transporter activity"/>
    <property type="evidence" value="ECO:0007669"/>
    <property type="project" value="InterPro"/>
</dbReference>
<dbReference type="Pfam" id="PF01554">
    <property type="entry name" value="MatE"/>
    <property type="match status" value="2"/>
</dbReference>
<feature type="transmembrane region" description="Helical" evidence="6">
    <location>
        <begin position="264"/>
        <end position="291"/>
    </location>
</feature>
<feature type="transmembrane region" description="Helical" evidence="6">
    <location>
        <begin position="353"/>
        <end position="370"/>
    </location>
</feature>
<dbReference type="eggNOG" id="COG0534">
    <property type="taxonomic scope" value="Bacteria"/>
</dbReference>
<dbReference type="AlphaFoldDB" id="K2KV39"/>
<evidence type="ECO:0000256" key="5">
    <source>
        <dbReference type="ARBA" id="ARBA00023136"/>
    </source>
</evidence>
<evidence type="ECO:0000256" key="3">
    <source>
        <dbReference type="ARBA" id="ARBA00022692"/>
    </source>
</evidence>
<feature type="transmembrane region" description="Helical" evidence="6">
    <location>
        <begin position="165"/>
        <end position="187"/>
    </location>
</feature>
<dbReference type="Proteomes" id="UP000014115">
    <property type="component" value="Unassembled WGS sequence"/>
</dbReference>
<feature type="transmembrane region" description="Helical" evidence="6">
    <location>
        <begin position="96"/>
        <end position="115"/>
    </location>
</feature>
<feature type="transmembrane region" description="Helical" evidence="6">
    <location>
        <begin position="135"/>
        <end position="158"/>
    </location>
</feature>
<comment type="caution">
    <text evidence="7">The sequence shown here is derived from an EMBL/GenBank/DDBJ whole genome shotgun (WGS) entry which is preliminary data.</text>
</comment>